<gene>
    <name evidence="2" type="ORF">Pmani_017801</name>
</gene>
<organism evidence="2 3">
    <name type="scientific">Petrolisthes manimaculis</name>
    <dbReference type="NCBI Taxonomy" id="1843537"/>
    <lineage>
        <taxon>Eukaryota</taxon>
        <taxon>Metazoa</taxon>
        <taxon>Ecdysozoa</taxon>
        <taxon>Arthropoda</taxon>
        <taxon>Crustacea</taxon>
        <taxon>Multicrustacea</taxon>
        <taxon>Malacostraca</taxon>
        <taxon>Eumalacostraca</taxon>
        <taxon>Eucarida</taxon>
        <taxon>Decapoda</taxon>
        <taxon>Pleocyemata</taxon>
        <taxon>Anomura</taxon>
        <taxon>Galatheoidea</taxon>
        <taxon>Porcellanidae</taxon>
        <taxon>Petrolisthes</taxon>
    </lineage>
</organism>
<accession>A0AAE1PNQ1</accession>
<comment type="caution">
    <text evidence="2">The sequence shown here is derived from an EMBL/GenBank/DDBJ whole genome shotgun (WGS) entry which is preliminary data.</text>
</comment>
<feature type="compositionally biased region" description="Basic residues" evidence="1">
    <location>
        <begin position="38"/>
        <end position="51"/>
    </location>
</feature>
<keyword evidence="3" id="KW-1185">Reference proteome</keyword>
<evidence type="ECO:0000256" key="1">
    <source>
        <dbReference type="SAM" id="MobiDB-lite"/>
    </source>
</evidence>
<dbReference type="EMBL" id="JAWZYT010001612">
    <property type="protein sequence ID" value="KAK4310649.1"/>
    <property type="molecule type" value="Genomic_DNA"/>
</dbReference>
<feature type="region of interest" description="Disordered" evidence="1">
    <location>
        <begin position="1"/>
        <end position="110"/>
    </location>
</feature>
<feature type="compositionally biased region" description="Basic and acidic residues" evidence="1">
    <location>
        <begin position="72"/>
        <end position="83"/>
    </location>
</feature>
<protein>
    <submittedName>
        <fullName evidence="2">Uncharacterized protein</fullName>
    </submittedName>
</protein>
<evidence type="ECO:0000313" key="2">
    <source>
        <dbReference type="EMBL" id="KAK4310649.1"/>
    </source>
</evidence>
<dbReference type="Proteomes" id="UP001292094">
    <property type="component" value="Unassembled WGS sequence"/>
</dbReference>
<proteinExistence type="predicted"/>
<name>A0AAE1PNQ1_9EUCA</name>
<feature type="compositionally biased region" description="Polar residues" evidence="1">
    <location>
        <begin position="21"/>
        <end position="33"/>
    </location>
</feature>
<reference evidence="2" key="1">
    <citation type="submission" date="2023-11" db="EMBL/GenBank/DDBJ databases">
        <title>Genome assemblies of two species of porcelain crab, Petrolisthes cinctipes and Petrolisthes manimaculis (Anomura: Porcellanidae).</title>
        <authorList>
            <person name="Angst P."/>
        </authorList>
    </citation>
    <scope>NUCLEOTIDE SEQUENCE</scope>
    <source>
        <strain evidence="2">PB745_02</strain>
        <tissue evidence="2">Gill</tissue>
    </source>
</reference>
<dbReference type="AlphaFoldDB" id="A0AAE1PNQ1"/>
<sequence length="125" mass="14327">MSHPQSGEGRPMEERDEGQVTGRQGFTGQQEEATTGFHRARRKRDRVKRARRNEQGYRGQEEDDATGFQRARGRDDRVSEGKMMKRQGFKGEEEEATGFQRGRRRSDDRAGISLGIDAAIIYDLH</sequence>
<evidence type="ECO:0000313" key="3">
    <source>
        <dbReference type="Proteomes" id="UP001292094"/>
    </source>
</evidence>